<dbReference type="Gene3D" id="3.20.80.10">
    <property type="entry name" value="Regulatory factor, effector binding domain"/>
    <property type="match status" value="1"/>
</dbReference>
<keyword evidence="3" id="KW-0804">Transcription</keyword>
<dbReference type="Gene3D" id="1.10.10.60">
    <property type="entry name" value="Homeodomain-like"/>
    <property type="match status" value="2"/>
</dbReference>
<dbReference type="EMBL" id="CP162601">
    <property type="protein sequence ID" value="XDK26360.1"/>
    <property type="molecule type" value="Genomic_DNA"/>
</dbReference>
<dbReference type="GO" id="GO:0043565">
    <property type="term" value="F:sequence-specific DNA binding"/>
    <property type="evidence" value="ECO:0007669"/>
    <property type="project" value="InterPro"/>
</dbReference>
<sequence length="290" mass="33358">MPSLHRSRINDALYEIHKDIAKPLSAAYLAKVSAYSEAHFHRVFKQVVGESVHQYVRRVRMEFAANQLMFDGEANVDEIAQKCGFSSLSSFSRAFKATFHETPGQWRQSSENHRVPLSFRLDEDKARHYQVQVQTPLPRPSVVFTQPQMMAYVRHRGYDRGIRQAWHQLLEWAEQEQRSVTTQIGLHHSNPAWVALEHCHYVACIAIDKPVRVRGQVNQLIIPGGRHAVFHLAGKYGDMLPKIGQILSQWLPQSGFKLAATPAYACYQTNHFTDPDERFELDFYLPITGY</sequence>
<dbReference type="PRINTS" id="PR00032">
    <property type="entry name" value="HTHARAC"/>
</dbReference>
<keyword evidence="1" id="KW-0805">Transcription regulation</keyword>
<dbReference type="KEGG" id="vih:AB0763_08835"/>
<dbReference type="AlphaFoldDB" id="A0AB39HID9"/>
<dbReference type="PROSITE" id="PS01124">
    <property type="entry name" value="HTH_ARAC_FAMILY_2"/>
    <property type="match status" value="1"/>
</dbReference>
<dbReference type="RefSeq" id="WP_306100519.1">
    <property type="nucleotide sequence ID" value="NZ_CP162601.1"/>
</dbReference>
<dbReference type="GO" id="GO:0003700">
    <property type="term" value="F:DNA-binding transcription factor activity"/>
    <property type="evidence" value="ECO:0007669"/>
    <property type="project" value="InterPro"/>
</dbReference>
<dbReference type="InterPro" id="IPR011256">
    <property type="entry name" value="Reg_factor_effector_dom_sf"/>
</dbReference>
<proteinExistence type="predicted"/>
<feature type="domain" description="HTH araC/xylS-type" evidence="4">
    <location>
        <begin position="10"/>
        <end position="109"/>
    </location>
</feature>
<dbReference type="InterPro" id="IPR010499">
    <property type="entry name" value="AraC_E-bd"/>
</dbReference>
<dbReference type="InterPro" id="IPR018060">
    <property type="entry name" value="HTH_AraC"/>
</dbReference>
<dbReference type="PANTHER" id="PTHR40055:SF1">
    <property type="entry name" value="TRANSCRIPTIONAL REGULATOR YGIV-RELATED"/>
    <property type="match status" value="1"/>
</dbReference>
<reference evidence="5" key="1">
    <citation type="submission" date="2024-07" db="EMBL/GenBank/DDBJ databases">
        <title>Genome Analysis of a Potential Novel Vibrio Species Secreting pH- and Thermo-stable Alginate Lyase and its Application in Producing Alginate Oligosaccharides.</title>
        <authorList>
            <person name="Huang H."/>
            <person name="Bao K."/>
        </authorList>
    </citation>
    <scope>NUCLEOTIDE SEQUENCE</scope>
    <source>
        <strain evidence="5">HB236076</strain>
    </source>
</reference>
<name>A0AB39HID9_9VIBR</name>
<evidence type="ECO:0000256" key="3">
    <source>
        <dbReference type="ARBA" id="ARBA00023163"/>
    </source>
</evidence>
<dbReference type="SUPFAM" id="SSF55136">
    <property type="entry name" value="Probable bacterial effector-binding domain"/>
    <property type="match status" value="1"/>
</dbReference>
<dbReference type="SUPFAM" id="SSF46689">
    <property type="entry name" value="Homeodomain-like"/>
    <property type="match status" value="2"/>
</dbReference>
<dbReference type="InterPro" id="IPR050908">
    <property type="entry name" value="SmbC-like"/>
</dbReference>
<organism evidence="5">
    <name type="scientific">Vibrio sp. HB236076</name>
    <dbReference type="NCBI Taxonomy" id="3232307"/>
    <lineage>
        <taxon>Bacteria</taxon>
        <taxon>Pseudomonadati</taxon>
        <taxon>Pseudomonadota</taxon>
        <taxon>Gammaproteobacteria</taxon>
        <taxon>Vibrionales</taxon>
        <taxon>Vibrionaceae</taxon>
        <taxon>Vibrio</taxon>
    </lineage>
</organism>
<dbReference type="PANTHER" id="PTHR40055">
    <property type="entry name" value="TRANSCRIPTIONAL REGULATOR YGIV-RELATED"/>
    <property type="match status" value="1"/>
</dbReference>
<protein>
    <submittedName>
        <fullName evidence="5">GyrI-like domain-containing protein</fullName>
    </submittedName>
</protein>
<dbReference type="InterPro" id="IPR020449">
    <property type="entry name" value="Tscrpt_reg_AraC-type_HTH"/>
</dbReference>
<dbReference type="Pfam" id="PF06445">
    <property type="entry name" value="GyrI-like"/>
    <property type="match status" value="1"/>
</dbReference>
<dbReference type="InterPro" id="IPR009057">
    <property type="entry name" value="Homeodomain-like_sf"/>
</dbReference>
<dbReference type="SMART" id="SM00871">
    <property type="entry name" value="AraC_E_bind"/>
    <property type="match status" value="1"/>
</dbReference>
<keyword evidence="2" id="KW-0238">DNA-binding</keyword>
<evidence type="ECO:0000313" key="5">
    <source>
        <dbReference type="EMBL" id="XDK26360.1"/>
    </source>
</evidence>
<accession>A0AB39HID9</accession>
<evidence type="ECO:0000259" key="4">
    <source>
        <dbReference type="PROSITE" id="PS01124"/>
    </source>
</evidence>
<gene>
    <name evidence="5" type="ORF">AB0763_08835</name>
</gene>
<evidence type="ECO:0000256" key="1">
    <source>
        <dbReference type="ARBA" id="ARBA00023015"/>
    </source>
</evidence>
<dbReference type="InterPro" id="IPR029442">
    <property type="entry name" value="GyrI-like"/>
</dbReference>
<evidence type="ECO:0000256" key="2">
    <source>
        <dbReference type="ARBA" id="ARBA00023125"/>
    </source>
</evidence>
<dbReference type="SMART" id="SM00342">
    <property type="entry name" value="HTH_ARAC"/>
    <property type="match status" value="1"/>
</dbReference>
<dbReference type="Pfam" id="PF12833">
    <property type="entry name" value="HTH_18"/>
    <property type="match status" value="1"/>
</dbReference>